<evidence type="ECO:0000313" key="3">
    <source>
        <dbReference type="EMBL" id="SFA70700.1"/>
    </source>
</evidence>
<evidence type="ECO:0000256" key="1">
    <source>
        <dbReference type="SAM" id="MobiDB-lite"/>
    </source>
</evidence>
<dbReference type="EMBL" id="FOKA01000001">
    <property type="protein sequence ID" value="SFA70700.1"/>
    <property type="molecule type" value="Genomic_DNA"/>
</dbReference>
<dbReference type="RefSeq" id="WP_090029818.1">
    <property type="nucleotide sequence ID" value="NZ_BONM01000005.1"/>
</dbReference>
<evidence type="ECO:0000313" key="4">
    <source>
        <dbReference type="Proteomes" id="UP000199012"/>
    </source>
</evidence>
<dbReference type="SUPFAM" id="SSF54593">
    <property type="entry name" value="Glyoxalase/Bleomycin resistance protein/Dihydroxybiphenyl dioxygenase"/>
    <property type="match status" value="1"/>
</dbReference>
<reference evidence="3 4" key="1">
    <citation type="submission" date="2016-10" db="EMBL/GenBank/DDBJ databases">
        <authorList>
            <person name="de Groot N.N."/>
        </authorList>
    </citation>
    <scope>NUCLEOTIDE SEQUENCE [LARGE SCALE GENOMIC DNA]</scope>
    <source>
        <strain evidence="3 4">CGMCC 4.6945</strain>
    </source>
</reference>
<proteinExistence type="predicted"/>
<gene>
    <name evidence="3" type="ORF">SAMN05421867_101124</name>
</gene>
<dbReference type="Proteomes" id="UP000199012">
    <property type="component" value="Unassembled WGS sequence"/>
</dbReference>
<dbReference type="OrthoDB" id="9793039at2"/>
<dbReference type="PANTHER" id="PTHR33993">
    <property type="entry name" value="GLYOXALASE-RELATED"/>
    <property type="match status" value="1"/>
</dbReference>
<dbReference type="CDD" id="cd07247">
    <property type="entry name" value="SgaA_N_like"/>
    <property type="match status" value="1"/>
</dbReference>
<dbReference type="InterPro" id="IPR053863">
    <property type="entry name" value="Glyoxy/Ble-like_N"/>
</dbReference>
<dbReference type="AlphaFoldDB" id="A0A1I0V3P4"/>
<dbReference type="PROSITE" id="PS51819">
    <property type="entry name" value="VOC"/>
    <property type="match status" value="1"/>
</dbReference>
<organism evidence="3 4">
    <name type="scientific">Cellulomonas marina</name>
    <dbReference type="NCBI Taxonomy" id="988821"/>
    <lineage>
        <taxon>Bacteria</taxon>
        <taxon>Bacillati</taxon>
        <taxon>Actinomycetota</taxon>
        <taxon>Actinomycetes</taxon>
        <taxon>Micrococcales</taxon>
        <taxon>Cellulomonadaceae</taxon>
        <taxon>Cellulomonas</taxon>
    </lineage>
</organism>
<feature type="compositionally biased region" description="Low complexity" evidence="1">
    <location>
        <begin position="1"/>
        <end position="16"/>
    </location>
</feature>
<dbReference type="InterPro" id="IPR029068">
    <property type="entry name" value="Glyas_Bleomycin-R_OHBP_Dase"/>
</dbReference>
<dbReference type="Gene3D" id="3.10.180.10">
    <property type="entry name" value="2,3-Dihydroxybiphenyl 1,2-Dioxygenase, domain 1"/>
    <property type="match status" value="1"/>
</dbReference>
<evidence type="ECO:0000259" key="2">
    <source>
        <dbReference type="PROSITE" id="PS51819"/>
    </source>
</evidence>
<dbReference type="InterPro" id="IPR037523">
    <property type="entry name" value="VOC_core"/>
</dbReference>
<feature type="region of interest" description="Disordered" evidence="1">
    <location>
        <begin position="1"/>
        <end position="22"/>
    </location>
</feature>
<name>A0A1I0V3P4_9CELL</name>
<sequence>MDTTTTGTTGTTGTTTQPPRPRTVTWWELPVDDLDRAQAFYGPVLGWTFSPFGDEAGDYLGVSSGGELVGAVFRAPDAPREVGVRVYVLVDDLEAVLAATVEHGGTVKVPRSEVGGDMGWWAEVLDPDGRWLGLCTDDAPSAA</sequence>
<accession>A0A1I0V3P4</accession>
<dbReference type="InterPro" id="IPR052164">
    <property type="entry name" value="Anthracycline_SecMetBiosynth"/>
</dbReference>
<feature type="domain" description="VOC" evidence="2">
    <location>
        <begin position="23"/>
        <end position="137"/>
    </location>
</feature>
<keyword evidence="4" id="KW-1185">Reference proteome</keyword>
<dbReference type="Pfam" id="PF22677">
    <property type="entry name" value="Ble-like_N"/>
    <property type="match status" value="1"/>
</dbReference>
<protein>
    <recommendedName>
        <fullName evidence="2">VOC domain-containing protein</fullName>
    </recommendedName>
</protein>
<dbReference type="STRING" id="988821.SAMN05421867_101124"/>